<evidence type="ECO:0000313" key="1">
    <source>
        <dbReference type="EMBL" id="GJT77179.1"/>
    </source>
</evidence>
<evidence type="ECO:0000313" key="2">
    <source>
        <dbReference type="Proteomes" id="UP001151760"/>
    </source>
</evidence>
<protein>
    <submittedName>
        <fullName evidence="1">Uncharacterized protein</fullName>
    </submittedName>
</protein>
<reference evidence="1" key="1">
    <citation type="journal article" date="2022" name="Int. J. Mol. Sci.">
        <title>Draft Genome of Tanacetum Coccineum: Genomic Comparison of Closely Related Tanacetum-Family Plants.</title>
        <authorList>
            <person name="Yamashiro T."/>
            <person name="Shiraishi A."/>
            <person name="Nakayama K."/>
            <person name="Satake H."/>
        </authorList>
    </citation>
    <scope>NUCLEOTIDE SEQUENCE</scope>
</reference>
<name>A0ABQ5GPM8_9ASTR</name>
<sequence length="101" mass="11369">MVSLSPDIPLISEPPYCCLPHAHRFAFVFLAWDFPQVTQTSAILTPARSTALKFHAEVVADDAVLTEYGRVIKTRLGFRSWDSTRTAQAPRPLAIKFKIIR</sequence>
<gene>
    <name evidence="1" type="ORF">Tco_1043904</name>
</gene>
<organism evidence="1 2">
    <name type="scientific">Tanacetum coccineum</name>
    <dbReference type="NCBI Taxonomy" id="301880"/>
    <lineage>
        <taxon>Eukaryota</taxon>
        <taxon>Viridiplantae</taxon>
        <taxon>Streptophyta</taxon>
        <taxon>Embryophyta</taxon>
        <taxon>Tracheophyta</taxon>
        <taxon>Spermatophyta</taxon>
        <taxon>Magnoliopsida</taxon>
        <taxon>eudicotyledons</taxon>
        <taxon>Gunneridae</taxon>
        <taxon>Pentapetalae</taxon>
        <taxon>asterids</taxon>
        <taxon>campanulids</taxon>
        <taxon>Asterales</taxon>
        <taxon>Asteraceae</taxon>
        <taxon>Asteroideae</taxon>
        <taxon>Anthemideae</taxon>
        <taxon>Anthemidinae</taxon>
        <taxon>Tanacetum</taxon>
    </lineage>
</organism>
<comment type="caution">
    <text evidence="1">The sequence shown here is derived from an EMBL/GenBank/DDBJ whole genome shotgun (WGS) entry which is preliminary data.</text>
</comment>
<dbReference type="EMBL" id="BQNB010018689">
    <property type="protein sequence ID" value="GJT77179.1"/>
    <property type="molecule type" value="Genomic_DNA"/>
</dbReference>
<keyword evidence="2" id="KW-1185">Reference proteome</keyword>
<accession>A0ABQ5GPM8</accession>
<reference evidence="1" key="2">
    <citation type="submission" date="2022-01" db="EMBL/GenBank/DDBJ databases">
        <authorList>
            <person name="Yamashiro T."/>
            <person name="Shiraishi A."/>
            <person name="Satake H."/>
            <person name="Nakayama K."/>
        </authorList>
    </citation>
    <scope>NUCLEOTIDE SEQUENCE</scope>
</reference>
<proteinExistence type="predicted"/>
<dbReference type="Proteomes" id="UP001151760">
    <property type="component" value="Unassembled WGS sequence"/>
</dbReference>